<dbReference type="PROSITE" id="PS50896">
    <property type="entry name" value="LISH"/>
    <property type="match status" value="1"/>
</dbReference>
<dbReference type="Proteomes" id="UP000007875">
    <property type="component" value="Unassembled WGS sequence"/>
</dbReference>
<evidence type="ECO:0000259" key="12">
    <source>
        <dbReference type="PROSITE" id="PS51867"/>
    </source>
</evidence>
<dbReference type="PROSITE" id="PS51867">
    <property type="entry name" value="ZF_RING_GID"/>
    <property type="match status" value="1"/>
</dbReference>
<dbReference type="InterPro" id="IPR006595">
    <property type="entry name" value="CTLH_C"/>
</dbReference>
<dbReference type="Ensembl" id="ENSCSAVT00000015000.1">
    <property type="protein sequence ID" value="ENSCSAVP00000014827.1"/>
    <property type="gene ID" value="ENSCSAVG00000008676.1"/>
</dbReference>
<evidence type="ECO:0000256" key="5">
    <source>
        <dbReference type="ARBA" id="ARBA00022723"/>
    </source>
</evidence>
<comment type="subcellular location">
    <subcellularLocation>
        <location evidence="2">Cytoplasm</location>
    </subcellularLocation>
    <subcellularLocation>
        <location evidence="1">Nucleus matrix</location>
    </subcellularLocation>
</comment>
<evidence type="ECO:0000313" key="14">
    <source>
        <dbReference type="Proteomes" id="UP000007875"/>
    </source>
</evidence>
<dbReference type="InterPro" id="IPR044063">
    <property type="entry name" value="ZF_RING_GID"/>
</dbReference>
<dbReference type="GO" id="GO:0061630">
    <property type="term" value="F:ubiquitin protein ligase activity"/>
    <property type="evidence" value="ECO:0007669"/>
    <property type="project" value="InterPro"/>
</dbReference>
<dbReference type="FunCoup" id="H2ZB62">
    <property type="interactions" value="230"/>
</dbReference>
<protein>
    <recommendedName>
        <fullName evidence="3">E3 ubiquitin-protein transferase MAEA</fullName>
    </recommendedName>
    <alternativeName>
        <fullName evidence="9">Macrophage erythroblast attacher</fullName>
    </alternativeName>
</protein>
<evidence type="ECO:0000256" key="8">
    <source>
        <dbReference type="ARBA" id="ARBA00023057"/>
    </source>
</evidence>
<evidence type="ECO:0000256" key="10">
    <source>
        <dbReference type="PROSITE-ProRule" id="PRU01215"/>
    </source>
</evidence>
<dbReference type="OMA" id="ANHETAR"/>
<accession>H2ZB62</accession>
<dbReference type="PANTHER" id="PTHR12170">
    <property type="entry name" value="MACROPHAGE ERYTHROBLAST ATTACHER-RELATED"/>
    <property type="match status" value="1"/>
</dbReference>
<feature type="zinc finger region" description="RING-Gid-type" evidence="10">
    <location>
        <begin position="307"/>
        <end position="374"/>
    </location>
</feature>
<reference evidence="13" key="3">
    <citation type="submission" date="2025-09" db="UniProtKB">
        <authorList>
            <consortium name="Ensembl"/>
        </authorList>
    </citation>
    <scope>IDENTIFICATION</scope>
</reference>
<sequence length="389" mass="44596">MSTSSAMDLKVQEYGTLKVPYEILNKRFRSAQKTIDRELHGFSGSLNEIEKSVESGASNENVMKMLDGVLEKLQSMKRKAVDAIELEEASAKLCKRRVEHLKDHASPIPSVVTQWKKTRFDRMVVDHLLRCGFYDSALKLASESNIQDLVNTDVFITAWEVEQSLERKEYETCLAWCHDNRSRLRKLKSPLEFSVHLQQFIELVRKNQRLEAVQHARKYLNTAEGVQLEEVKQAMGLLAFHHDTPVSPYKDLFSVTRWQQIKEQFRYENYRLHQLGDLSVFKVTLQAGLASLKTHQCYDDSTKSTDCPVCSPLFNQLAKPLPFAHCAQSRLICSITGKLMNEHNHPMMLPNGRVYGEKGLAQISLNGRVTCPKTNQEFNLSDAEKIYVM</sequence>
<dbReference type="InterPro" id="IPR045098">
    <property type="entry name" value="Fyv10_fam"/>
</dbReference>
<dbReference type="InParanoid" id="H2ZB62"/>
<reference evidence="14" key="1">
    <citation type="submission" date="2003-08" db="EMBL/GenBank/DDBJ databases">
        <authorList>
            <person name="Birren B."/>
            <person name="Nusbaum C."/>
            <person name="Abebe A."/>
            <person name="Abouelleil A."/>
            <person name="Adekoya E."/>
            <person name="Ait-zahra M."/>
            <person name="Allen N."/>
            <person name="Allen T."/>
            <person name="An P."/>
            <person name="Anderson M."/>
            <person name="Anderson S."/>
            <person name="Arachchi H."/>
            <person name="Armbruster J."/>
            <person name="Bachantsang P."/>
            <person name="Baldwin J."/>
            <person name="Barry A."/>
            <person name="Bayul T."/>
            <person name="Blitshsteyn B."/>
            <person name="Bloom T."/>
            <person name="Blye J."/>
            <person name="Boguslavskiy L."/>
            <person name="Borowsky M."/>
            <person name="Boukhgalter B."/>
            <person name="Brunache A."/>
            <person name="Butler J."/>
            <person name="Calixte N."/>
            <person name="Calvo S."/>
            <person name="Camarata J."/>
            <person name="Campo K."/>
            <person name="Chang J."/>
            <person name="Cheshatsang Y."/>
            <person name="Citroen M."/>
            <person name="Collymore A."/>
            <person name="Considine T."/>
            <person name="Cook A."/>
            <person name="Cooke P."/>
            <person name="Corum B."/>
            <person name="Cuomo C."/>
            <person name="David R."/>
            <person name="Dawoe T."/>
            <person name="Degray S."/>
            <person name="Dodge S."/>
            <person name="Dooley K."/>
            <person name="Dorje P."/>
            <person name="Dorjee K."/>
            <person name="Dorris L."/>
            <person name="Duffey N."/>
            <person name="Dupes A."/>
            <person name="Elkins T."/>
            <person name="Engels R."/>
            <person name="Erickson J."/>
            <person name="Farina A."/>
            <person name="Faro S."/>
            <person name="Ferreira P."/>
            <person name="Fischer H."/>
            <person name="Fitzgerald M."/>
            <person name="Foley K."/>
            <person name="Gage D."/>
            <person name="Galagan J."/>
            <person name="Gearin G."/>
            <person name="Gnerre S."/>
            <person name="Gnirke A."/>
            <person name="Goyette A."/>
            <person name="Graham J."/>
            <person name="Grandbois E."/>
            <person name="Gyaltsen K."/>
            <person name="Hafez N."/>
            <person name="Hagopian D."/>
            <person name="Hagos B."/>
            <person name="Hall J."/>
            <person name="Hatcher B."/>
            <person name="Heller A."/>
            <person name="Higgins H."/>
            <person name="Honan T."/>
            <person name="Horn A."/>
            <person name="Houde N."/>
            <person name="Hughes L."/>
            <person name="Hulme W."/>
            <person name="Husby E."/>
            <person name="Iliev I."/>
            <person name="Jaffe D."/>
            <person name="Jones C."/>
            <person name="Kamal M."/>
            <person name="Kamat A."/>
            <person name="Kamvysselis M."/>
            <person name="Karlsson E."/>
            <person name="Kells C."/>
            <person name="Kieu A."/>
            <person name="Kisner P."/>
            <person name="Kodira C."/>
            <person name="Kulbokas E."/>
            <person name="Labutti K."/>
            <person name="Lama D."/>
            <person name="Landers T."/>
            <person name="Leger J."/>
            <person name="Levine S."/>
            <person name="Lewis D."/>
            <person name="Lewis T."/>
            <person name="Lindblad-toh K."/>
            <person name="Liu X."/>
            <person name="Lokyitsang T."/>
            <person name="Lokyitsang Y."/>
            <person name="Lucien O."/>
            <person name="Lui A."/>
            <person name="Ma L.J."/>
            <person name="Mabbitt R."/>
            <person name="Macdonald J."/>
            <person name="Maclean C."/>
            <person name="Major J."/>
            <person name="Manning J."/>
            <person name="Marabella R."/>
            <person name="Maru K."/>
            <person name="Matthews C."/>
            <person name="Mauceli E."/>
            <person name="Mccarthy M."/>
            <person name="Mcdonough S."/>
            <person name="Mcghee T."/>
            <person name="Meldrim J."/>
            <person name="Meneus L."/>
            <person name="Mesirov J."/>
            <person name="Mihalev A."/>
            <person name="Mihova T."/>
            <person name="Mikkelsen T."/>
            <person name="Mlenga V."/>
            <person name="Moru K."/>
            <person name="Mozes J."/>
            <person name="Mulrain L."/>
            <person name="Munson G."/>
            <person name="Naylor J."/>
            <person name="Newes C."/>
            <person name="Nguyen C."/>
            <person name="Nguyen N."/>
            <person name="Nguyen T."/>
            <person name="Nicol R."/>
            <person name="Nielsen C."/>
            <person name="Nizzari M."/>
            <person name="Norbu C."/>
            <person name="Norbu N."/>
            <person name="O'donnell P."/>
            <person name="Okoawo O."/>
            <person name="O'leary S."/>
            <person name="Omotosho B."/>
            <person name="O'neill K."/>
            <person name="Osman S."/>
            <person name="Parker S."/>
            <person name="Perrin D."/>
            <person name="Phunkhang P."/>
            <person name="Piqani B."/>
            <person name="Purcell S."/>
            <person name="Rachupka T."/>
            <person name="Ramasamy U."/>
            <person name="Rameau R."/>
            <person name="Ray V."/>
            <person name="Raymond C."/>
            <person name="Retta R."/>
            <person name="Richardson S."/>
            <person name="Rise C."/>
            <person name="Rodriguez J."/>
            <person name="Rogers J."/>
            <person name="Rogov P."/>
            <person name="Rutman M."/>
            <person name="Schupbach R."/>
            <person name="Seaman C."/>
            <person name="Settipalli S."/>
            <person name="Sharpe T."/>
            <person name="Sheridan J."/>
            <person name="Sherpa N."/>
            <person name="Shi J."/>
            <person name="Smirnov S."/>
            <person name="Smith C."/>
            <person name="Sougnez C."/>
            <person name="Spencer B."/>
            <person name="Stalker J."/>
            <person name="Stange-thomann N."/>
            <person name="Stavropoulos S."/>
            <person name="Stetson K."/>
            <person name="Stone C."/>
            <person name="Stone S."/>
            <person name="Stubbs M."/>
            <person name="Talamas J."/>
            <person name="Tchuinga P."/>
            <person name="Tenzing P."/>
            <person name="Tesfaye S."/>
            <person name="Theodore J."/>
            <person name="Thoulutsang Y."/>
            <person name="Topham K."/>
            <person name="Towey S."/>
            <person name="Tsamla T."/>
            <person name="Tsomo N."/>
            <person name="Vallee D."/>
            <person name="Vassiliev H."/>
            <person name="Venkataraman V."/>
            <person name="Vinson J."/>
            <person name="Vo A."/>
            <person name="Wade C."/>
            <person name="Wang S."/>
            <person name="Wangchuk T."/>
            <person name="Wangdi T."/>
            <person name="Whittaker C."/>
            <person name="Wilkinson J."/>
            <person name="Wu Y."/>
            <person name="Wyman D."/>
            <person name="Yadav S."/>
            <person name="Yang S."/>
            <person name="Yang X."/>
            <person name="Yeager S."/>
            <person name="Yee E."/>
            <person name="Young G."/>
            <person name="Zainoun J."/>
            <person name="Zembeck L."/>
            <person name="Zimmer A."/>
            <person name="Zody M."/>
            <person name="Lander E."/>
        </authorList>
    </citation>
    <scope>NUCLEOTIDE SEQUENCE [LARGE SCALE GENOMIC DNA]</scope>
</reference>
<dbReference type="eggNOG" id="KOG0396">
    <property type="taxonomic scope" value="Eukaryota"/>
</dbReference>
<feature type="domain" description="RING-Gid-type" evidence="12">
    <location>
        <begin position="307"/>
        <end position="374"/>
    </location>
</feature>
<keyword evidence="8" id="KW-0265">Erythrocyte maturation</keyword>
<keyword evidence="7" id="KW-0862">Zinc</keyword>
<dbReference type="STRING" id="51511.ENSCSAVP00000014827"/>
<evidence type="ECO:0000256" key="7">
    <source>
        <dbReference type="ARBA" id="ARBA00022833"/>
    </source>
</evidence>
<dbReference type="InterPro" id="IPR013144">
    <property type="entry name" value="CRA_dom"/>
</dbReference>
<feature type="domain" description="CTLH" evidence="11">
    <location>
        <begin position="154"/>
        <end position="211"/>
    </location>
</feature>
<evidence type="ECO:0000256" key="2">
    <source>
        <dbReference type="ARBA" id="ARBA00004496"/>
    </source>
</evidence>
<evidence type="ECO:0000256" key="6">
    <source>
        <dbReference type="ARBA" id="ARBA00022771"/>
    </source>
</evidence>
<dbReference type="GO" id="GO:0034657">
    <property type="term" value="C:GID complex"/>
    <property type="evidence" value="ECO:0007669"/>
    <property type="project" value="TreeGrafter"/>
</dbReference>
<dbReference type="GO" id="GO:0005737">
    <property type="term" value="C:cytoplasm"/>
    <property type="evidence" value="ECO:0007669"/>
    <property type="project" value="UniProtKB-SubCell"/>
</dbReference>
<dbReference type="PROSITE" id="PS50897">
    <property type="entry name" value="CTLH"/>
    <property type="match status" value="1"/>
</dbReference>
<keyword evidence="4" id="KW-0963">Cytoplasm</keyword>
<dbReference type="PANTHER" id="PTHR12170:SF2">
    <property type="entry name" value="E3 UBIQUITIN-PROTEIN TRANSFERASE MAEA"/>
    <property type="match status" value="1"/>
</dbReference>
<dbReference type="CDD" id="cd16659">
    <property type="entry name" value="RING-Ubox_Emp"/>
    <property type="match status" value="1"/>
</dbReference>
<reference evidence="13" key="2">
    <citation type="submission" date="2025-08" db="UniProtKB">
        <authorList>
            <consortium name="Ensembl"/>
        </authorList>
    </citation>
    <scope>IDENTIFICATION</scope>
</reference>
<organism evidence="13 14">
    <name type="scientific">Ciona savignyi</name>
    <name type="common">Pacific transparent sea squirt</name>
    <dbReference type="NCBI Taxonomy" id="51511"/>
    <lineage>
        <taxon>Eukaryota</taxon>
        <taxon>Metazoa</taxon>
        <taxon>Chordata</taxon>
        <taxon>Tunicata</taxon>
        <taxon>Ascidiacea</taxon>
        <taxon>Phlebobranchia</taxon>
        <taxon>Cionidae</taxon>
        <taxon>Ciona</taxon>
    </lineage>
</organism>
<dbReference type="SUPFAM" id="SSF57850">
    <property type="entry name" value="RING/U-box"/>
    <property type="match status" value="1"/>
</dbReference>
<dbReference type="AlphaFoldDB" id="H2ZB62"/>
<dbReference type="SMART" id="SM00757">
    <property type="entry name" value="CRA"/>
    <property type="match status" value="1"/>
</dbReference>
<dbReference type="GeneTree" id="ENSGT00940000153203"/>
<proteinExistence type="predicted"/>
<dbReference type="SMART" id="SM00668">
    <property type="entry name" value="CTLH"/>
    <property type="match status" value="1"/>
</dbReference>
<dbReference type="InterPro" id="IPR024964">
    <property type="entry name" value="CTLH/CRA"/>
</dbReference>
<dbReference type="GO" id="GO:0008270">
    <property type="term" value="F:zinc ion binding"/>
    <property type="evidence" value="ECO:0007669"/>
    <property type="project" value="UniProtKB-KW"/>
</dbReference>
<dbReference type="InterPro" id="IPR006594">
    <property type="entry name" value="LisH"/>
</dbReference>
<evidence type="ECO:0000256" key="3">
    <source>
        <dbReference type="ARBA" id="ARBA00014384"/>
    </source>
</evidence>
<evidence type="ECO:0000256" key="4">
    <source>
        <dbReference type="ARBA" id="ARBA00022490"/>
    </source>
</evidence>
<keyword evidence="14" id="KW-1185">Reference proteome</keyword>
<evidence type="ECO:0000256" key="9">
    <source>
        <dbReference type="ARBA" id="ARBA00029678"/>
    </source>
</evidence>
<dbReference type="SMART" id="SM00667">
    <property type="entry name" value="LisH"/>
    <property type="match status" value="1"/>
</dbReference>
<dbReference type="Pfam" id="PF10607">
    <property type="entry name" value="CTLH"/>
    <property type="match status" value="1"/>
</dbReference>
<keyword evidence="5" id="KW-0479">Metal-binding</keyword>
<dbReference type="HOGENOM" id="CLU_027445_0_1_1"/>
<keyword evidence="6 10" id="KW-0863">Zinc-finger</keyword>
<dbReference type="GO" id="GO:0043249">
    <property type="term" value="P:erythrocyte maturation"/>
    <property type="evidence" value="ECO:0007669"/>
    <property type="project" value="UniProtKB-KW"/>
</dbReference>
<evidence type="ECO:0000259" key="11">
    <source>
        <dbReference type="PROSITE" id="PS50897"/>
    </source>
</evidence>
<dbReference type="GO" id="GO:0016363">
    <property type="term" value="C:nuclear matrix"/>
    <property type="evidence" value="ECO:0007669"/>
    <property type="project" value="UniProtKB-SubCell"/>
</dbReference>
<evidence type="ECO:0000313" key="13">
    <source>
        <dbReference type="Ensembl" id="ENSCSAVP00000014827.1"/>
    </source>
</evidence>
<dbReference type="GO" id="GO:0043161">
    <property type="term" value="P:proteasome-mediated ubiquitin-dependent protein catabolic process"/>
    <property type="evidence" value="ECO:0007669"/>
    <property type="project" value="InterPro"/>
</dbReference>
<name>H2ZB62_CIOSA</name>
<evidence type="ECO:0000256" key="1">
    <source>
        <dbReference type="ARBA" id="ARBA00004109"/>
    </source>
</evidence>